<dbReference type="GO" id="GO:0008270">
    <property type="term" value="F:zinc ion binding"/>
    <property type="evidence" value="ECO:0007669"/>
    <property type="project" value="InterPro"/>
</dbReference>
<dbReference type="CDD" id="cd00067">
    <property type="entry name" value="GAL4"/>
    <property type="match status" value="1"/>
</dbReference>
<dbReference type="SMART" id="SM00066">
    <property type="entry name" value="GAL4"/>
    <property type="match status" value="1"/>
</dbReference>
<dbReference type="GO" id="GO:0000981">
    <property type="term" value="F:DNA-binding transcription factor activity, RNA polymerase II-specific"/>
    <property type="evidence" value="ECO:0007669"/>
    <property type="project" value="InterPro"/>
</dbReference>
<name>A0AAV0B8W7_PHAPC</name>
<feature type="region of interest" description="Disordered" evidence="1">
    <location>
        <begin position="527"/>
        <end position="561"/>
    </location>
</feature>
<accession>A0AAV0B8W7</accession>
<sequence>MASSGNSGQIRNSSSPSVVALGSNKASSVATAKPRFRSRTGCWTCRRRKVKCDERGRNPESVAYGGPLNTNAGCKRCEDSGRPCHGYGAQAPSAPLLNQYPVTNIPGESFMGSNQFFSQPHHTLDHKNIGQPQDFSSYVGGVEPPSLAIQWSQSYAHAPNQTTPAQIGSVQSYSRQGSCSTATSSAPTLSTSAISNSSHEAAMLLPSIDLRRYSVPNYPTWKSEPQQRSYDHNLPGAAVQHPSALIRHNSLDFDGLAANNSLLQQTASLLNSGQSLKNQGTTYRSLKSSNYDELNYNQTSQASSRPLLQYSFDRPRTSSGAILPYSSQSYHQNLEKPFDKSISNSYSNLERIGESGYTTPIVSPETTVQRSDDQNHSIWSDSQIIPGFSHTSTTIDVGNPFRSIATSIRSLPSNISRDSSEIIENDKLMAEKSTTFNHICDEDSLKYSAHEIPTRMYISTPEIPTSEGDPSKAQLSMPLKGNSLHSNFQSLDSSQNYSMITKRDPAAIIDNMCITSYNGLEATLPSNLPQHPTTSPSIGLNKGTVRKDSSSSCASSFSTHETGASPLVSAMRRTSEHQICSETPSLSASPRNSRNQFLPVSVGAQVPPSFSSFESPITMLNCHNSSGSFDKWNSSLMNNQQIDYQQYDFHPIIYQPDSEIKCNEAFDDDSPTSTTNSNFSATGSSSQSK</sequence>
<proteinExistence type="predicted"/>
<feature type="compositionally biased region" description="Polar residues" evidence="1">
    <location>
        <begin position="1"/>
        <end position="17"/>
    </location>
</feature>
<reference evidence="3" key="1">
    <citation type="submission" date="2022-06" db="EMBL/GenBank/DDBJ databases">
        <authorList>
            <consortium name="SYNGENTA / RWTH Aachen University"/>
        </authorList>
    </citation>
    <scope>NUCLEOTIDE SEQUENCE</scope>
</reference>
<organism evidence="3 4">
    <name type="scientific">Phakopsora pachyrhizi</name>
    <name type="common">Asian soybean rust disease fungus</name>
    <dbReference type="NCBI Taxonomy" id="170000"/>
    <lineage>
        <taxon>Eukaryota</taxon>
        <taxon>Fungi</taxon>
        <taxon>Dikarya</taxon>
        <taxon>Basidiomycota</taxon>
        <taxon>Pucciniomycotina</taxon>
        <taxon>Pucciniomycetes</taxon>
        <taxon>Pucciniales</taxon>
        <taxon>Phakopsoraceae</taxon>
        <taxon>Phakopsora</taxon>
    </lineage>
</organism>
<feature type="compositionally biased region" description="Polar residues" evidence="1">
    <location>
        <begin position="527"/>
        <end position="538"/>
    </location>
</feature>
<dbReference type="SUPFAM" id="SSF57701">
    <property type="entry name" value="Zn2/Cys6 DNA-binding domain"/>
    <property type="match status" value="1"/>
</dbReference>
<feature type="region of interest" description="Disordered" evidence="1">
    <location>
        <begin position="1"/>
        <end position="32"/>
    </location>
</feature>
<evidence type="ECO:0000256" key="1">
    <source>
        <dbReference type="SAM" id="MobiDB-lite"/>
    </source>
</evidence>
<evidence type="ECO:0000259" key="2">
    <source>
        <dbReference type="PROSITE" id="PS50048"/>
    </source>
</evidence>
<dbReference type="Proteomes" id="UP001153365">
    <property type="component" value="Unassembled WGS sequence"/>
</dbReference>
<dbReference type="Pfam" id="PF00172">
    <property type="entry name" value="Zn_clus"/>
    <property type="match status" value="1"/>
</dbReference>
<dbReference type="AlphaFoldDB" id="A0AAV0B8W7"/>
<keyword evidence="4" id="KW-1185">Reference proteome</keyword>
<feature type="region of interest" description="Disordered" evidence="1">
    <location>
        <begin position="662"/>
        <end position="689"/>
    </location>
</feature>
<dbReference type="EMBL" id="CALTRL010003861">
    <property type="protein sequence ID" value="CAH7682113.1"/>
    <property type="molecule type" value="Genomic_DNA"/>
</dbReference>
<evidence type="ECO:0000313" key="4">
    <source>
        <dbReference type="Proteomes" id="UP001153365"/>
    </source>
</evidence>
<dbReference type="InterPro" id="IPR036864">
    <property type="entry name" value="Zn2-C6_fun-type_DNA-bd_sf"/>
</dbReference>
<dbReference type="InterPro" id="IPR001138">
    <property type="entry name" value="Zn2Cys6_DnaBD"/>
</dbReference>
<protein>
    <submittedName>
        <fullName evidence="3">Expressed protein</fullName>
    </submittedName>
</protein>
<gene>
    <name evidence="3" type="ORF">PPACK8108_LOCUS14822</name>
</gene>
<dbReference type="Gene3D" id="4.10.240.10">
    <property type="entry name" value="Zn(2)-C6 fungal-type DNA-binding domain"/>
    <property type="match status" value="1"/>
</dbReference>
<dbReference type="PROSITE" id="PS50048">
    <property type="entry name" value="ZN2_CY6_FUNGAL_2"/>
    <property type="match status" value="1"/>
</dbReference>
<feature type="compositionally biased region" description="Polar residues" evidence="1">
    <location>
        <begin position="671"/>
        <end position="689"/>
    </location>
</feature>
<feature type="domain" description="Zn(2)-C6 fungal-type" evidence="2">
    <location>
        <begin position="41"/>
        <end position="84"/>
    </location>
</feature>
<evidence type="ECO:0000313" key="3">
    <source>
        <dbReference type="EMBL" id="CAH7682113.1"/>
    </source>
</evidence>
<comment type="caution">
    <text evidence="3">The sequence shown here is derived from an EMBL/GenBank/DDBJ whole genome shotgun (WGS) entry which is preliminary data.</text>
</comment>